<dbReference type="AlphaFoldDB" id="A0A2S9IQ91"/>
<evidence type="ECO:0000256" key="2">
    <source>
        <dbReference type="SAM" id="MobiDB-lite"/>
    </source>
</evidence>
<dbReference type="Proteomes" id="UP000239434">
    <property type="component" value="Unassembled WGS sequence"/>
</dbReference>
<name>A0A2S9IQ91_9HYPH</name>
<feature type="coiled-coil region" evidence="1">
    <location>
        <begin position="162"/>
        <end position="196"/>
    </location>
</feature>
<dbReference type="PANTHER" id="PTHR30386">
    <property type="entry name" value="MEMBRANE FUSION SUBUNIT OF EMRAB-TOLC MULTIDRUG EFFLUX PUMP"/>
    <property type="match status" value="1"/>
</dbReference>
<dbReference type="GO" id="GO:1990195">
    <property type="term" value="C:macrolide transmembrane transporter complex"/>
    <property type="evidence" value="ECO:0007669"/>
    <property type="project" value="InterPro"/>
</dbReference>
<proteinExistence type="predicted"/>
<keyword evidence="1" id="KW-0175">Coiled coil</keyword>
<dbReference type="InterPro" id="IPR030190">
    <property type="entry name" value="MacA_alpha-hairpin_sf"/>
</dbReference>
<feature type="domain" description="Multidrug resistance protein MdtA-like barrel-sandwich hybrid" evidence="5">
    <location>
        <begin position="122"/>
        <end position="318"/>
    </location>
</feature>
<feature type="domain" description="Multidrug resistance protein MdtA-like alpha-helical hairpin" evidence="4">
    <location>
        <begin position="190"/>
        <end position="255"/>
    </location>
</feature>
<evidence type="ECO:0000259" key="6">
    <source>
        <dbReference type="Pfam" id="PF25954"/>
    </source>
</evidence>
<organism evidence="7 8">
    <name type="scientific">Phyllobacterium phragmitis</name>
    <dbReference type="NCBI Taxonomy" id="2670329"/>
    <lineage>
        <taxon>Bacteria</taxon>
        <taxon>Pseudomonadati</taxon>
        <taxon>Pseudomonadota</taxon>
        <taxon>Alphaproteobacteria</taxon>
        <taxon>Hyphomicrobiales</taxon>
        <taxon>Phyllobacteriaceae</taxon>
        <taxon>Phyllobacterium</taxon>
    </lineage>
</organism>
<dbReference type="GO" id="GO:0019898">
    <property type="term" value="C:extrinsic component of membrane"/>
    <property type="evidence" value="ECO:0007669"/>
    <property type="project" value="InterPro"/>
</dbReference>
<gene>
    <name evidence="7" type="ORF">C5748_14795</name>
</gene>
<dbReference type="Pfam" id="PF25917">
    <property type="entry name" value="BSH_RND"/>
    <property type="match status" value="1"/>
</dbReference>
<evidence type="ECO:0000259" key="5">
    <source>
        <dbReference type="Pfam" id="PF25917"/>
    </source>
</evidence>
<dbReference type="Gene3D" id="2.40.50.100">
    <property type="match status" value="1"/>
</dbReference>
<evidence type="ECO:0000256" key="1">
    <source>
        <dbReference type="SAM" id="Coils"/>
    </source>
</evidence>
<keyword evidence="3" id="KW-1133">Transmembrane helix</keyword>
<dbReference type="EMBL" id="PVBR01000010">
    <property type="protein sequence ID" value="PRD42690.1"/>
    <property type="molecule type" value="Genomic_DNA"/>
</dbReference>
<comment type="caution">
    <text evidence="7">The sequence shown here is derived from an EMBL/GenBank/DDBJ whole genome shotgun (WGS) entry which is preliminary data.</text>
</comment>
<dbReference type="GO" id="GO:1990961">
    <property type="term" value="P:xenobiotic detoxification by transmembrane export across the plasma membrane"/>
    <property type="evidence" value="ECO:0007669"/>
    <property type="project" value="InterPro"/>
</dbReference>
<keyword evidence="3" id="KW-0812">Transmembrane</keyword>
<dbReference type="PANTHER" id="PTHR30386:SF24">
    <property type="entry name" value="MULTIDRUG RESISTANCE EFFLUX PUMP"/>
    <property type="match status" value="1"/>
</dbReference>
<dbReference type="Gene3D" id="2.40.30.170">
    <property type="match status" value="1"/>
</dbReference>
<protein>
    <submittedName>
        <fullName evidence="7">HlyD family secretion protein</fullName>
    </submittedName>
</protein>
<dbReference type="Gene3D" id="6.10.140.1990">
    <property type="match status" value="1"/>
</dbReference>
<accession>A0A2S9IQ91</accession>
<dbReference type="Gene3D" id="1.10.287.470">
    <property type="entry name" value="Helix hairpin bin"/>
    <property type="match status" value="1"/>
</dbReference>
<evidence type="ECO:0000313" key="8">
    <source>
        <dbReference type="Proteomes" id="UP000239434"/>
    </source>
</evidence>
<dbReference type="InterPro" id="IPR058792">
    <property type="entry name" value="Beta-barrel_RND_2"/>
</dbReference>
<dbReference type="SUPFAM" id="SSF111369">
    <property type="entry name" value="HlyD-like secretion proteins"/>
    <property type="match status" value="2"/>
</dbReference>
<evidence type="ECO:0000313" key="7">
    <source>
        <dbReference type="EMBL" id="PRD42690.1"/>
    </source>
</evidence>
<keyword evidence="3" id="KW-0472">Membrane</keyword>
<dbReference type="InterPro" id="IPR050739">
    <property type="entry name" value="MFP"/>
</dbReference>
<feature type="region of interest" description="Disordered" evidence="2">
    <location>
        <begin position="1"/>
        <end position="76"/>
    </location>
</feature>
<dbReference type="RefSeq" id="WP_105742710.1">
    <property type="nucleotide sequence ID" value="NZ_PVBR01000010.1"/>
</dbReference>
<feature type="coiled-coil region" evidence="1">
    <location>
        <begin position="228"/>
        <end position="283"/>
    </location>
</feature>
<sequence length="429" mass="45262">MSISRSASKSDEGGEVRPFPVLKQGQPAEDPARVEPAPEPARAEQPAPKEYPQGSPTAKPQIDAGEDRSSKSGGKKKGIGRRIVLPVLLLAALAGGGWYGYDYWTDGRFLVTTDDAYVQGDIAAISPKVTGYIEKVPVAANQMVKAGDVIFQLDAGDYHIAEEEAEAKIETQRQTLASIDAQIKAARASLQQAEAQKLAASAVATNAKSTMARAQQLHTTRFASQSDLDNATSALNQADANLAGADAQIATANANIGVLQAQYKEAESSMRSLELARDKAARDLSFTTIRAPFDGVIGNLSGKLGDLVSAGQRIAALVPVDHLYIDANFKETQLIDLKPGEKVRISVDAMDGETFEGTVASIAPASGSVFSLLPPENATGNFTKVVQRVPVRISIPPEALATGKFRAGLSVIVSVDIRTAPDENTVAAK</sequence>
<dbReference type="Pfam" id="PF25876">
    <property type="entry name" value="HH_MFP_RND"/>
    <property type="match status" value="1"/>
</dbReference>
<evidence type="ECO:0000256" key="3">
    <source>
        <dbReference type="SAM" id="Phobius"/>
    </source>
</evidence>
<dbReference type="InterPro" id="IPR058625">
    <property type="entry name" value="MdtA-like_BSH"/>
</dbReference>
<dbReference type="InterPro" id="IPR058624">
    <property type="entry name" value="MdtA-like_HH"/>
</dbReference>
<feature type="domain" description="CusB-like beta-barrel" evidence="6">
    <location>
        <begin position="325"/>
        <end position="365"/>
    </location>
</feature>
<dbReference type="Pfam" id="PF25954">
    <property type="entry name" value="Beta-barrel_RND_2"/>
    <property type="match status" value="1"/>
</dbReference>
<reference evidence="7 8" key="1">
    <citation type="submission" date="2018-02" db="EMBL/GenBank/DDBJ databases">
        <title>The draft genome of Phyllobacterium sp. 1N-3.</title>
        <authorList>
            <person name="Liu L."/>
            <person name="Li L."/>
            <person name="Zhang X."/>
            <person name="Wang T."/>
            <person name="Liang L."/>
        </authorList>
    </citation>
    <scope>NUCLEOTIDE SEQUENCE [LARGE SCALE GENOMIC DNA]</scope>
    <source>
        <strain evidence="7 8">1N-3</strain>
    </source>
</reference>
<evidence type="ECO:0000259" key="4">
    <source>
        <dbReference type="Pfam" id="PF25876"/>
    </source>
</evidence>
<feature type="transmembrane region" description="Helical" evidence="3">
    <location>
        <begin position="83"/>
        <end position="101"/>
    </location>
</feature>
<keyword evidence="8" id="KW-1185">Reference proteome</keyword>